<evidence type="ECO:0000313" key="7">
    <source>
        <dbReference type="EMBL" id="EMF11378.1"/>
    </source>
</evidence>
<keyword evidence="4 5" id="KW-0460">Magnesium</keyword>
<dbReference type="OrthoDB" id="10254945at2759"/>
<dbReference type="RefSeq" id="XP_016759499.1">
    <property type="nucleotide sequence ID" value="XM_016906093.1"/>
</dbReference>
<dbReference type="GO" id="GO:0008934">
    <property type="term" value="F:inositol monophosphate 1-phosphatase activity"/>
    <property type="evidence" value="ECO:0007669"/>
    <property type="project" value="TreeGrafter"/>
</dbReference>
<dbReference type="GO" id="GO:0006020">
    <property type="term" value="P:inositol metabolic process"/>
    <property type="evidence" value="ECO:0007669"/>
    <property type="project" value="TreeGrafter"/>
</dbReference>
<keyword evidence="3" id="KW-0378">Hydrolase</keyword>
<dbReference type="PROSITE" id="PS00629">
    <property type="entry name" value="IMP_1"/>
    <property type="match status" value="1"/>
</dbReference>
<organism evidence="7 8">
    <name type="scientific">Sphaerulina musiva (strain SO2202)</name>
    <name type="common">Poplar stem canker fungus</name>
    <name type="synonym">Septoria musiva</name>
    <dbReference type="NCBI Taxonomy" id="692275"/>
    <lineage>
        <taxon>Eukaryota</taxon>
        <taxon>Fungi</taxon>
        <taxon>Dikarya</taxon>
        <taxon>Ascomycota</taxon>
        <taxon>Pezizomycotina</taxon>
        <taxon>Dothideomycetes</taxon>
        <taxon>Dothideomycetidae</taxon>
        <taxon>Mycosphaerellales</taxon>
        <taxon>Mycosphaerellaceae</taxon>
        <taxon>Sphaerulina</taxon>
    </lineage>
</organism>
<dbReference type="FunFam" id="3.30.540.10:FF:000004">
    <property type="entry name" value="Inositol-1-monophosphatase"/>
    <property type="match status" value="1"/>
</dbReference>
<comment type="cofactor">
    <cofactor evidence="5">
        <name>Mg(2+)</name>
        <dbReference type="ChEBI" id="CHEBI:18420"/>
    </cofactor>
</comment>
<dbReference type="OMA" id="ERRELFW"/>
<feature type="binding site" evidence="5">
    <location>
        <position position="103"/>
    </location>
    <ligand>
        <name>Mg(2+)</name>
        <dbReference type="ChEBI" id="CHEBI:18420"/>
        <label>1</label>
        <note>catalytic</note>
    </ligand>
</feature>
<dbReference type="PANTHER" id="PTHR20854:SF4">
    <property type="entry name" value="INOSITOL-1-MONOPHOSPHATASE-RELATED"/>
    <property type="match status" value="1"/>
</dbReference>
<dbReference type="AlphaFoldDB" id="M3D1K4"/>
<proteinExistence type="inferred from homology"/>
<feature type="non-terminal residue" evidence="7">
    <location>
        <position position="177"/>
    </location>
</feature>
<sequence>MSDGKSSSSAAAAIDYQEIHDVLVQIALQAGEMITSAQPAVSGHGTKKDNSADLVTETDQAVEKMIMEELGRKYPGFEFMGEETYQPGDILSSTPTFIIDPIDGTTNFFHGWPYVAVSLGLAVDKKPVVGVVYNPFTQTLYSGITGRGAYMTTRPWSSNSNNNNSKEEKEGREKQTR</sequence>
<feature type="binding site" evidence="5">
    <location>
        <position position="82"/>
    </location>
    <ligand>
        <name>Mg(2+)</name>
        <dbReference type="ChEBI" id="CHEBI:18420"/>
        <label>1</label>
        <note>catalytic</note>
    </ligand>
</feature>
<evidence type="ECO:0000256" key="6">
    <source>
        <dbReference type="SAM" id="MobiDB-lite"/>
    </source>
</evidence>
<evidence type="ECO:0000313" key="8">
    <source>
        <dbReference type="Proteomes" id="UP000016931"/>
    </source>
</evidence>
<dbReference type="InterPro" id="IPR020583">
    <property type="entry name" value="Inositol_monoP_metal-BS"/>
</dbReference>
<evidence type="ECO:0000256" key="3">
    <source>
        <dbReference type="ARBA" id="ARBA00022801"/>
    </source>
</evidence>
<evidence type="ECO:0000256" key="2">
    <source>
        <dbReference type="ARBA" id="ARBA00022723"/>
    </source>
</evidence>
<dbReference type="InterPro" id="IPR000760">
    <property type="entry name" value="Inositol_monophosphatase-like"/>
</dbReference>
<dbReference type="GO" id="GO:0007165">
    <property type="term" value="P:signal transduction"/>
    <property type="evidence" value="ECO:0007669"/>
    <property type="project" value="TreeGrafter"/>
</dbReference>
<protein>
    <submittedName>
        <fullName evidence="7">Inositol_P-domain-containing protein</fullName>
    </submittedName>
</protein>
<name>M3D1K4_SPHMS</name>
<feature type="compositionally biased region" description="Basic and acidic residues" evidence="6">
    <location>
        <begin position="165"/>
        <end position="177"/>
    </location>
</feature>
<dbReference type="eggNOG" id="KOG2951">
    <property type="taxonomic scope" value="Eukaryota"/>
</dbReference>
<dbReference type="GeneID" id="27903230"/>
<dbReference type="EMBL" id="KB456266">
    <property type="protein sequence ID" value="EMF11378.1"/>
    <property type="molecule type" value="Genomic_DNA"/>
</dbReference>
<evidence type="ECO:0000256" key="1">
    <source>
        <dbReference type="ARBA" id="ARBA00009759"/>
    </source>
</evidence>
<dbReference type="Pfam" id="PF00459">
    <property type="entry name" value="Inositol_P"/>
    <property type="match status" value="1"/>
</dbReference>
<keyword evidence="8" id="KW-1185">Reference proteome</keyword>
<dbReference type="SUPFAM" id="SSF56655">
    <property type="entry name" value="Carbohydrate phosphatase"/>
    <property type="match status" value="1"/>
</dbReference>
<comment type="similarity">
    <text evidence="1">Belongs to the inositol monophosphatase superfamily.</text>
</comment>
<reference evidence="7 8" key="1">
    <citation type="journal article" date="2012" name="PLoS Pathog.">
        <title>Diverse lifestyles and strategies of plant pathogenesis encoded in the genomes of eighteen Dothideomycetes fungi.</title>
        <authorList>
            <person name="Ohm R.A."/>
            <person name="Feau N."/>
            <person name="Henrissat B."/>
            <person name="Schoch C.L."/>
            <person name="Horwitz B.A."/>
            <person name="Barry K.W."/>
            <person name="Condon B.J."/>
            <person name="Copeland A.C."/>
            <person name="Dhillon B."/>
            <person name="Glaser F."/>
            <person name="Hesse C.N."/>
            <person name="Kosti I."/>
            <person name="LaButti K."/>
            <person name="Lindquist E.A."/>
            <person name="Lucas S."/>
            <person name="Salamov A.A."/>
            <person name="Bradshaw R.E."/>
            <person name="Ciuffetti L."/>
            <person name="Hamelin R.C."/>
            <person name="Kema G.H.J."/>
            <person name="Lawrence C."/>
            <person name="Scott J.A."/>
            <person name="Spatafora J.W."/>
            <person name="Turgeon B.G."/>
            <person name="de Wit P.J.G.M."/>
            <person name="Zhong S."/>
            <person name="Goodwin S.B."/>
            <person name="Grigoriev I.V."/>
        </authorList>
    </citation>
    <scope>NUCLEOTIDE SEQUENCE [LARGE SCALE GENOMIC DNA]</scope>
    <source>
        <strain evidence="7 8">SO2202</strain>
    </source>
</reference>
<evidence type="ECO:0000256" key="4">
    <source>
        <dbReference type="ARBA" id="ARBA00022842"/>
    </source>
</evidence>
<evidence type="ECO:0000256" key="5">
    <source>
        <dbReference type="PIRSR" id="PIRSR600760-2"/>
    </source>
</evidence>
<dbReference type="HOGENOM" id="CLU_044118_7_2_1"/>
<dbReference type="GO" id="GO:0046872">
    <property type="term" value="F:metal ion binding"/>
    <property type="evidence" value="ECO:0007669"/>
    <property type="project" value="UniProtKB-KW"/>
</dbReference>
<feature type="binding site" evidence="5">
    <location>
        <position position="102"/>
    </location>
    <ligand>
        <name>Mg(2+)</name>
        <dbReference type="ChEBI" id="CHEBI:18420"/>
        <label>1</label>
        <note>catalytic</note>
    </ligand>
</feature>
<dbReference type="Proteomes" id="UP000016931">
    <property type="component" value="Unassembled WGS sequence"/>
</dbReference>
<dbReference type="STRING" id="692275.M3D1K4"/>
<keyword evidence="2 5" id="KW-0479">Metal-binding</keyword>
<dbReference type="PANTHER" id="PTHR20854">
    <property type="entry name" value="INOSITOL MONOPHOSPHATASE"/>
    <property type="match status" value="1"/>
</dbReference>
<gene>
    <name evidence="7" type="ORF">SEPMUDRAFT_150326</name>
</gene>
<dbReference type="Gene3D" id="3.30.540.10">
    <property type="entry name" value="Fructose-1,6-Bisphosphatase, subunit A, domain 1"/>
    <property type="match status" value="1"/>
</dbReference>
<feature type="region of interest" description="Disordered" evidence="6">
    <location>
        <begin position="152"/>
        <end position="177"/>
    </location>
</feature>
<dbReference type="PRINTS" id="PR00377">
    <property type="entry name" value="IMPHPHTASES"/>
</dbReference>
<accession>M3D1K4</accession>
<feature type="binding site" evidence="5">
    <location>
        <position position="100"/>
    </location>
    <ligand>
        <name>Mg(2+)</name>
        <dbReference type="ChEBI" id="CHEBI:18420"/>
        <label>1</label>
        <note>catalytic</note>
    </ligand>
</feature>